<dbReference type="Proteomes" id="UP000475862">
    <property type="component" value="Unassembled WGS sequence"/>
</dbReference>
<dbReference type="EMBL" id="VYZN01000060">
    <property type="protein sequence ID" value="KAE9525467.1"/>
    <property type="molecule type" value="Genomic_DNA"/>
</dbReference>
<gene>
    <name evidence="2" type="ORF">AGLY_014267</name>
</gene>
<accession>A0A6G0T3Y4</accession>
<feature type="chain" id="PRO_5026277033" evidence="1">
    <location>
        <begin position="25"/>
        <end position="312"/>
    </location>
</feature>
<evidence type="ECO:0000256" key="1">
    <source>
        <dbReference type="SAM" id="SignalP"/>
    </source>
</evidence>
<proteinExistence type="predicted"/>
<dbReference type="AlphaFoldDB" id="A0A6G0T3Y4"/>
<evidence type="ECO:0000313" key="3">
    <source>
        <dbReference type="Proteomes" id="UP000475862"/>
    </source>
</evidence>
<evidence type="ECO:0000313" key="2">
    <source>
        <dbReference type="EMBL" id="KAE9525467.1"/>
    </source>
</evidence>
<sequence length="312" mass="36654">MDLMKISVVLYISFILILNKYTDCTTHPRVKMYGPKVTVIDRRKPETKIGQEGIDEVKIISQPKDFLDEPSCLELRLMWRTYQRQNQFSQSSNNLPLAFDPFAFNTWEDYINPRYINRQKSMMFERTIPDRFHIYRQLRPFEKIARLTTTTRAIMDDQLTRKANLFRLGYHPLTKIPVISMRLTAKDRFQELKELMRHEKSNNYQTGDSEDEQFSVVPITSAAVTSNGTAGKKRPGYETLMSRPRHFSQGHYMNVKPNGQEIDDTVTITPQAIIFIFYFLYCNIDFQSFNARLLNKGDEKNPLLCLHLFADH</sequence>
<protein>
    <submittedName>
        <fullName evidence="2">Uncharacterized protein</fullName>
    </submittedName>
</protein>
<feature type="signal peptide" evidence="1">
    <location>
        <begin position="1"/>
        <end position="24"/>
    </location>
</feature>
<keyword evidence="3" id="KW-1185">Reference proteome</keyword>
<name>A0A6G0T3Y4_APHGL</name>
<organism evidence="2 3">
    <name type="scientific">Aphis glycines</name>
    <name type="common">Soybean aphid</name>
    <dbReference type="NCBI Taxonomy" id="307491"/>
    <lineage>
        <taxon>Eukaryota</taxon>
        <taxon>Metazoa</taxon>
        <taxon>Ecdysozoa</taxon>
        <taxon>Arthropoda</taxon>
        <taxon>Hexapoda</taxon>
        <taxon>Insecta</taxon>
        <taxon>Pterygota</taxon>
        <taxon>Neoptera</taxon>
        <taxon>Paraneoptera</taxon>
        <taxon>Hemiptera</taxon>
        <taxon>Sternorrhyncha</taxon>
        <taxon>Aphidomorpha</taxon>
        <taxon>Aphidoidea</taxon>
        <taxon>Aphididae</taxon>
        <taxon>Aphidini</taxon>
        <taxon>Aphis</taxon>
        <taxon>Aphis</taxon>
    </lineage>
</organism>
<keyword evidence="1" id="KW-0732">Signal</keyword>
<comment type="caution">
    <text evidence="2">The sequence shown here is derived from an EMBL/GenBank/DDBJ whole genome shotgun (WGS) entry which is preliminary data.</text>
</comment>
<dbReference type="OrthoDB" id="6376425at2759"/>
<reference evidence="2 3" key="1">
    <citation type="submission" date="2019-08" db="EMBL/GenBank/DDBJ databases">
        <title>The genome of the soybean aphid Biotype 1, its phylome, world population structure and adaptation to the North American continent.</title>
        <authorList>
            <person name="Giordano R."/>
            <person name="Donthu R.K."/>
            <person name="Hernandez A.G."/>
            <person name="Wright C.L."/>
            <person name="Zimin A.V."/>
        </authorList>
    </citation>
    <scope>NUCLEOTIDE SEQUENCE [LARGE SCALE GENOMIC DNA]</scope>
    <source>
        <tissue evidence="2">Whole aphids</tissue>
    </source>
</reference>